<reference evidence="2" key="1">
    <citation type="journal article" date="2014" name="Int. J. Syst. Evol. Microbiol.">
        <title>Complete genome sequence of Corynebacterium casei LMG S-19264T (=DSM 44701T), isolated from a smear-ripened cheese.</title>
        <authorList>
            <consortium name="US DOE Joint Genome Institute (JGI-PGF)"/>
            <person name="Walter F."/>
            <person name="Albersmeier A."/>
            <person name="Kalinowski J."/>
            <person name="Ruckert C."/>
        </authorList>
    </citation>
    <scope>NUCLEOTIDE SEQUENCE</scope>
    <source>
        <strain evidence="2">JCM 4784</strain>
    </source>
</reference>
<proteinExistence type="predicted"/>
<feature type="region of interest" description="Disordered" evidence="1">
    <location>
        <begin position="35"/>
        <end position="58"/>
    </location>
</feature>
<keyword evidence="3" id="KW-1185">Reference proteome</keyword>
<sequence length="58" mass="6601">MAWRSDKVNVRGIQLRLREGAEHDRAEVRFPGAGRVRRTGSRAPGAQVVAHARRRREP</sequence>
<accession>A0A919DJ48</accession>
<dbReference type="AlphaFoldDB" id="A0A919DJ48"/>
<comment type="caution">
    <text evidence="2">The sequence shown here is derived from an EMBL/GenBank/DDBJ whole genome shotgun (WGS) entry which is preliminary data.</text>
</comment>
<protein>
    <submittedName>
        <fullName evidence="2">Uncharacterized protein</fullName>
    </submittedName>
</protein>
<evidence type="ECO:0000256" key="1">
    <source>
        <dbReference type="SAM" id="MobiDB-lite"/>
    </source>
</evidence>
<name>A0A919DJ48_9ACTN</name>
<evidence type="ECO:0000313" key="2">
    <source>
        <dbReference type="EMBL" id="GHE52953.1"/>
    </source>
</evidence>
<gene>
    <name evidence="2" type="ORF">GCM10018785_23130</name>
</gene>
<organism evidence="2 3">
    <name type="scientific">Streptomyces longispororuber</name>
    <dbReference type="NCBI Taxonomy" id="68230"/>
    <lineage>
        <taxon>Bacteria</taxon>
        <taxon>Bacillati</taxon>
        <taxon>Actinomycetota</taxon>
        <taxon>Actinomycetes</taxon>
        <taxon>Kitasatosporales</taxon>
        <taxon>Streptomycetaceae</taxon>
        <taxon>Streptomyces</taxon>
    </lineage>
</organism>
<dbReference type="Proteomes" id="UP000608024">
    <property type="component" value="Unassembled WGS sequence"/>
</dbReference>
<evidence type="ECO:0000313" key="3">
    <source>
        <dbReference type="Proteomes" id="UP000608024"/>
    </source>
</evidence>
<dbReference type="EMBL" id="BNBT01000025">
    <property type="protein sequence ID" value="GHE52953.1"/>
    <property type="molecule type" value="Genomic_DNA"/>
</dbReference>
<reference evidence="2" key="2">
    <citation type="submission" date="2020-09" db="EMBL/GenBank/DDBJ databases">
        <authorList>
            <person name="Sun Q."/>
            <person name="Ohkuma M."/>
        </authorList>
    </citation>
    <scope>NUCLEOTIDE SEQUENCE</scope>
    <source>
        <strain evidence="2">JCM 4784</strain>
    </source>
</reference>